<accession>A0A1F5LSZ2</accession>
<evidence type="ECO:0000256" key="1">
    <source>
        <dbReference type="ARBA" id="ARBA00004123"/>
    </source>
</evidence>
<comment type="caution">
    <text evidence="8">The sequence shown here is derived from an EMBL/GenBank/DDBJ whole genome shotgun (WGS) entry which is preliminary data.</text>
</comment>
<keyword evidence="4" id="KW-0804">Transcription</keyword>
<feature type="region of interest" description="Disordered" evidence="6">
    <location>
        <begin position="41"/>
        <end position="67"/>
    </location>
</feature>
<evidence type="ECO:0000259" key="7">
    <source>
        <dbReference type="SMART" id="SM00906"/>
    </source>
</evidence>
<dbReference type="OrthoDB" id="3990906at2759"/>
<organism evidence="8 9">
    <name type="scientific">Penicillium arizonense</name>
    <dbReference type="NCBI Taxonomy" id="1835702"/>
    <lineage>
        <taxon>Eukaryota</taxon>
        <taxon>Fungi</taxon>
        <taxon>Dikarya</taxon>
        <taxon>Ascomycota</taxon>
        <taxon>Pezizomycotina</taxon>
        <taxon>Eurotiomycetes</taxon>
        <taxon>Eurotiomycetidae</taxon>
        <taxon>Eurotiales</taxon>
        <taxon>Aspergillaceae</taxon>
        <taxon>Penicillium</taxon>
    </lineage>
</organism>
<dbReference type="PANTHER" id="PTHR47540">
    <property type="entry name" value="THIAMINE REPRESSIBLE GENES REGULATORY PROTEIN THI5"/>
    <property type="match status" value="1"/>
</dbReference>
<dbReference type="Proteomes" id="UP000177622">
    <property type="component" value="Unassembled WGS sequence"/>
</dbReference>
<evidence type="ECO:0000256" key="4">
    <source>
        <dbReference type="ARBA" id="ARBA00023163"/>
    </source>
</evidence>
<evidence type="ECO:0000256" key="5">
    <source>
        <dbReference type="ARBA" id="ARBA00023242"/>
    </source>
</evidence>
<feature type="region of interest" description="Disordered" evidence="6">
    <location>
        <begin position="520"/>
        <end position="547"/>
    </location>
</feature>
<sequence length="616" mass="69306">MCADFYMSACHSQRTTPRAPARPKKRAVAYLEQLLKDSEELHDRKRRLKETRPNRSEQISDFQQSPDTIEENAGSMAQTDLIGDKPWFQSHDASLLPLYISEATCTAFATRLCQSLKRTNTPTLHLPRSRYTDESTITSLLHADIQWPSLVCAQLLVKTALGHIMSTFHFVLKKDTMDMLYSVYQSQDFENPSIKCKFFALFALGKVHSTPYGSSDAPYVPGSDYFAKALSLIQVIPERPNMVHIESLLLLAFFCQFLNRFHSAYLFIGNALRLALSMGLNYNVPQSQNLHPVAREHRIRIWWSIYTFDRFWGSKSGFPVQIHDEWIHVDLPSSLASEAYPDQFADSAFATSTIELAKITGNTTGDIYCQKQSVESFLHCEQKLLTQLKRFVQSLPEQMRLHSDKPNSKVAIHLHLQFNFCVILAIRPVLLHVLTLTKKGHSNQSTDTISPVLVTLTALVLVVSSLLPLGSPGDLTSTETALEILKNLSLSGNLASRDLYDHLTRVRQCLDDNSVSPALALDNSENNPVNALPMDEGLLPMPPRPNRCSGYPHVSSGLEDLNSQLFETNVPYLTTEMALHQPTMLNFLTQPHVDFGLLDPVEMFNDFDLAFSSSSN</sequence>
<dbReference type="GO" id="GO:0006351">
    <property type="term" value="P:DNA-templated transcription"/>
    <property type="evidence" value="ECO:0007669"/>
    <property type="project" value="InterPro"/>
</dbReference>
<dbReference type="GO" id="GO:0005634">
    <property type="term" value="C:nucleus"/>
    <property type="evidence" value="ECO:0007669"/>
    <property type="project" value="UniProtKB-SubCell"/>
</dbReference>
<evidence type="ECO:0000256" key="2">
    <source>
        <dbReference type="ARBA" id="ARBA00023015"/>
    </source>
</evidence>
<dbReference type="GO" id="GO:0008270">
    <property type="term" value="F:zinc ion binding"/>
    <property type="evidence" value="ECO:0007669"/>
    <property type="project" value="InterPro"/>
</dbReference>
<feature type="domain" description="Xylanolytic transcriptional activator regulatory" evidence="7">
    <location>
        <begin position="264"/>
        <end position="338"/>
    </location>
</feature>
<dbReference type="InterPro" id="IPR007219">
    <property type="entry name" value="XnlR_reg_dom"/>
</dbReference>
<dbReference type="GO" id="GO:0043565">
    <property type="term" value="F:sequence-specific DNA binding"/>
    <property type="evidence" value="ECO:0007669"/>
    <property type="project" value="TreeGrafter"/>
</dbReference>
<dbReference type="Pfam" id="PF04082">
    <property type="entry name" value="Fungal_trans"/>
    <property type="match status" value="1"/>
</dbReference>
<evidence type="ECO:0000313" key="9">
    <source>
        <dbReference type="Proteomes" id="UP000177622"/>
    </source>
</evidence>
<reference evidence="8 9" key="1">
    <citation type="journal article" date="2016" name="Sci. Rep.">
        <title>Penicillium arizonense, a new, genome sequenced fungal species, reveals a high chemical diversity in secreted metabolites.</title>
        <authorList>
            <person name="Grijseels S."/>
            <person name="Nielsen J.C."/>
            <person name="Randelovic M."/>
            <person name="Nielsen J."/>
            <person name="Nielsen K.F."/>
            <person name="Workman M."/>
            <person name="Frisvad J.C."/>
        </authorList>
    </citation>
    <scope>NUCLEOTIDE SEQUENCE [LARGE SCALE GENOMIC DNA]</scope>
    <source>
        <strain evidence="8 9">CBS 141311</strain>
    </source>
</reference>
<dbReference type="SMART" id="SM00906">
    <property type="entry name" value="Fungal_trans"/>
    <property type="match status" value="1"/>
</dbReference>
<keyword evidence="9" id="KW-1185">Reference proteome</keyword>
<comment type="subcellular location">
    <subcellularLocation>
        <location evidence="1">Nucleus</location>
    </subcellularLocation>
</comment>
<dbReference type="GeneID" id="34572842"/>
<dbReference type="CDD" id="cd12148">
    <property type="entry name" value="fungal_TF_MHR"/>
    <property type="match status" value="1"/>
</dbReference>
<feature type="compositionally biased region" description="Polar residues" evidence="6">
    <location>
        <begin position="56"/>
        <end position="67"/>
    </location>
</feature>
<keyword evidence="2" id="KW-0805">Transcription regulation</keyword>
<dbReference type="RefSeq" id="XP_022491578.1">
    <property type="nucleotide sequence ID" value="XM_022628108.1"/>
</dbReference>
<protein>
    <recommendedName>
        <fullName evidence="7">Xylanolytic transcriptional activator regulatory domain-containing protein</fullName>
    </recommendedName>
</protein>
<keyword evidence="3" id="KW-0238">DNA-binding</keyword>
<dbReference type="AlphaFoldDB" id="A0A1F5LSZ2"/>
<name>A0A1F5LSZ2_PENAI</name>
<dbReference type="InterPro" id="IPR051711">
    <property type="entry name" value="Stress_Response_Reg"/>
</dbReference>
<proteinExistence type="predicted"/>
<dbReference type="GO" id="GO:0045944">
    <property type="term" value="P:positive regulation of transcription by RNA polymerase II"/>
    <property type="evidence" value="ECO:0007669"/>
    <property type="project" value="TreeGrafter"/>
</dbReference>
<dbReference type="PANTHER" id="PTHR47540:SF6">
    <property type="entry name" value="ZN(II)2CYS6 TRANSCRIPTION FACTOR (EUROFUNG)"/>
    <property type="match status" value="1"/>
</dbReference>
<evidence type="ECO:0000256" key="3">
    <source>
        <dbReference type="ARBA" id="ARBA00023125"/>
    </source>
</evidence>
<dbReference type="EMBL" id="LXJU01000003">
    <property type="protein sequence ID" value="OGE56150.1"/>
    <property type="molecule type" value="Genomic_DNA"/>
</dbReference>
<evidence type="ECO:0000256" key="6">
    <source>
        <dbReference type="SAM" id="MobiDB-lite"/>
    </source>
</evidence>
<keyword evidence="5" id="KW-0539">Nucleus</keyword>
<evidence type="ECO:0000313" key="8">
    <source>
        <dbReference type="EMBL" id="OGE56150.1"/>
    </source>
</evidence>
<gene>
    <name evidence="8" type="ORF">PENARI_c003G01630</name>
</gene>